<dbReference type="Gene3D" id="2.40.50.140">
    <property type="entry name" value="Nucleic acid-binding proteins"/>
    <property type="match status" value="1"/>
</dbReference>
<feature type="domain" description="Helix-hairpin-helix DNA-binding motif class 1" evidence="7">
    <location>
        <begin position="107"/>
        <end position="126"/>
    </location>
</feature>
<evidence type="ECO:0000256" key="2">
    <source>
        <dbReference type="ARBA" id="ARBA00022763"/>
    </source>
</evidence>
<dbReference type="GO" id="GO:0048476">
    <property type="term" value="C:Holliday junction resolvase complex"/>
    <property type="evidence" value="ECO:0007669"/>
    <property type="project" value="UniProtKB-UniRule"/>
</dbReference>
<dbReference type="Gene3D" id="1.10.8.10">
    <property type="entry name" value="DNA helicase RuvA subunit, C-terminal domain"/>
    <property type="match status" value="1"/>
</dbReference>
<dbReference type="GO" id="GO:0005737">
    <property type="term" value="C:cytoplasm"/>
    <property type="evidence" value="ECO:0007669"/>
    <property type="project" value="UniProtKB-SubCell"/>
</dbReference>
<reference evidence="8" key="1">
    <citation type="submission" date="2022-01" db="EMBL/GenBank/DDBJ databases">
        <title>Collection of gut derived symbiotic bacterial strains cultured from healthy donors.</title>
        <authorList>
            <person name="Lin H."/>
            <person name="Kohout C."/>
            <person name="Waligurski E."/>
            <person name="Pamer E.G."/>
        </authorList>
    </citation>
    <scope>NUCLEOTIDE SEQUENCE</scope>
    <source>
        <strain evidence="8">DFI.7.46</strain>
    </source>
</reference>
<dbReference type="InterPro" id="IPR012340">
    <property type="entry name" value="NA-bd_OB-fold"/>
</dbReference>
<comment type="subcellular location">
    <subcellularLocation>
        <location evidence="6">Cytoplasm</location>
    </subcellularLocation>
</comment>
<proteinExistence type="inferred from homology"/>
<dbReference type="NCBIfam" id="TIGR00084">
    <property type="entry name" value="ruvA"/>
    <property type="match status" value="1"/>
</dbReference>
<dbReference type="Pfam" id="PF14520">
    <property type="entry name" value="HHH_5"/>
    <property type="match status" value="1"/>
</dbReference>
<evidence type="ECO:0000256" key="1">
    <source>
        <dbReference type="ARBA" id="ARBA00022490"/>
    </source>
</evidence>
<dbReference type="GO" id="GO:0009379">
    <property type="term" value="C:Holliday junction helicase complex"/>
    <property type="evidence" value="ECO:0007669"/>
    <property type="project" value="InterPro"/>
</dbReference>
<comment type="caution">
    <text evidence="6">Lacks conserved residue(s) required for the propagation of feature annotation.</text>
</comment>
<dbReference type="Pfam" id="PF01330">
    <property type="entry name" value="RuvA_N"/>
    <property type="match status" value="1"/>
</dbReference>
<dbReference type="Pfam" id="PF07499">
    <property type="entry name" value="RuvA_C"/>
    <property type="match status" value="1"/>
</dbReference>
<name>A0AAJ1BC39_9ACTO</name>
<dbReference type="InterPro" id="IPR000085">
    <property type="entry name" value="RuvA"/>
</dbReference>
<dbReference type="Proteomes" id="UP001200537">
    <property type="component" value="Unassembled WGS sequence"/>
</dbReference>
<sequence length="199" mass="20756">MITHLSGTIEEVRLDKAVIDVSGVGYSFFATPATLSTLTAGQEAKILTHLVVREDAWLLFGFAGSDERDIFSTLITVSGIGPKLALAALAVFSPDELRAAVSSGDLAALTQIPGVGKKSAQRILVEIGDKLGEPAAGETGSTAGIGSAEREEVCHALEQLGWRTPLAQKAVKEAAEANPQAPVPELLRAALQLLGKHHA</sequence>
<evidence type="ECO:0000256" key="4">
    <source>
        <dbReference type="ARBA" id="ARBA00023172"/>
    </source>
</evidence>
<dbReference type="GO" id="GO:0005524">
    <property type="term" value="F:ATP binding"/>
    <property type="evidence" value="ECO:0007669"/>
    <property type="project" value="InterPro"/>
</dbReference>
<comment type="similarity">
    <text evidence="6">Belongs to the RuvA family.</text>
</comment>
<evidence type="ECO:0000256" key="5">
    <source>
        <dbReference type="ARBA" id="ARBA00023204"/>
    </source>
</evidence>
<dbReference type="SUPFAM" id="SSF47781">
    <property type="entry name" value="RuvA domain 2-like"/>
    <property type="match status" value="1"/>
</dbReference>
<dbReference type="SUPFAM" id="SSF46929">
    <property type="entry name" value="DNA helicase RuvA subunit, C-terminal domain"/>
    <property type="match status" value="1"/>
</dbReference>
<evidence type="ECO:0000256" key="6">
    <source>
        <dbReference type="HAMAP-Rule" id="MF_00031"/>
    </source>
</evidence>
<dbReference type="Gene3D" id="1.10.150.20">
    <property type="entry name" value="5' to 3' exonuclease, C-terminal subdomain"/>
    <property type="match status" value="1"/>
</dbReference>
<evidence type="ECO:0000313" key="8">
    <source>
        <dbReference type="EMBL" id="MCG4618123.1"/>
    </source>
</evidence>
<feature type="region of interest" description="Domain III" evidence="6">
    <location>
        <begin position="145"/>
        <end position="199"/>
    </location>
</feature>
<dbReference type="GO" id="GO:0000400">
    <property type="term" value="F:four-way junction DNA binding"/>
    <property type="evidence" value="ECO:0007669"/>
    <property type="project" value="UniProtKB-UniRule"/>
</dbReference>
<organism evidence="8 9">
    <name type="scientific">Varibaculum cambriense</name>
    <dbReference type="NCBI Taxonomy" id="184870"/>
    <lineage>
        <taxon>Bacteria</taxon>
        <taxon>Bacillati</taxon>
        <taxon>Actinomycetota</taxon>
        <taxon>Actinomycetes</taxon>
        <taxon>Actinomycetales</taxon>
        <taxon>Actinomycetaceae</taxon>
        <taxon>Varibaculum</taxon>
    </lineage>
</organism>
<evidence type="ECO:0000259" key="7">
    <source>
        <dbReference type="SMART" id="SM00278"/>
    </source>
</evidence>
<dbReference type="InterPro" id="IPR010994">
    <property type="entry name" value="RuvA_2-like"/>
</dbReference>
<comment type="subunit">
    <text evidence="6">Homotetramer. Forms an RuvA(8)-RuvB(12)-Holliday junction (HJ) complex. HJ DNA is sandwiched between 2 RuvA tetramers; dsDNA enters through RuvA and exits via RuvB. An RuvB hexamer assembles on each DNA strand where it exits the tetramer. Each RuvB hexamer is contacted by two RuvA subunits (via domain III) on 2 adjacent RuvB subunits; this complex drives branch migration. In the full resolvosome a probable DNA-RuvA(4)-RuvB(12)-RuvC(2) complex forms which resolves the HJ.</text>
</comment>
<dbReference type="HAMAP" id="MF_00031">
    <property type="entry name" value="DNA_HJ_migration_RuvA"/>
    <property type="match status" value="1"/>
</dbReference>
<dbReference type="SMART" id="SM00278">
    <property type="entry name" value="HhH1"/>
    <property type="match status" value="2"/>
</dbReference>
<dbReference type="RefSeq" id="WP_024058916.1">
    <property type="nucleotide sequence ID" value="NZ_JAKNHJ010000011.1"/>
</dbReference>
<dbReference type="GO" id="GO:0009378">
    <property type="term" value="F:four-way junction helicase activity"/>
    <property type="evidence" value="ECO:0007669"/>
    <property type="project" value="InterPro"/>
</dbReference>
<gene>
    <name evidence="6 8" type="primary">ruvA</name>
    <name evidence="8" type="ORF">L0M99_06410</name>
</gene>
<dbReference type="InterPro" id="IPR011114">
    <property type="entry name" value="RuvA_C"/>
</dbReference>
<feature type="domain" description="Helix-hairpin-helix DNA-binding motif class 1" evidence="7">
    <location>
        <begin position="72"/>
        <end position="91"/>
    </location>
</feature>
<comment type="function">
    <text evidence="6">The RuvA-RuvB-RuvC complex processes Holliday junction (HJ) DNA during genetic recombination and DNA repair, while the RuvA-RuvB complex plays an important role in the rescue of blocked DNA replication forks via replication fork reversal (RFR). RuvA specifically binds to HJ cruciform DNA, conferring on it an open structure. The RuvB hexamer acts as an ATP-dependent pump, pulling dsDNA into and through the RuvAB complex. HJ branch migration allows RuvC to scan DNA until it finds its consensus sequence, where it cleaves and resolves the cruciform DNA.</text>
</comment>
<dbReference type="InterPro" id="IPR013849">
    <property type="entry name" value="DNA_helicase_Holl-junc_RuvA_I"/>
</dbReference>
<dbReference type="EMBL" id="JAKNHJ010000011">
    <property type="protein sequence ID" value="MCG4618123.1"/>
    <property type="molecule type" value="Genomic_DNA"/>
</dbReference>
<protein>
    <recommendedName>
        <fullName evidence="6">Holliday junction branch migration complex subunit RuvA</fullName>
    </recommendedName>
</protein>
<keyword evidence="3 6" id="KW-0238">DNA-binding</keyword>
<dbReference type="AlphaFoldDB" id="A0AAJ1BC39"/>
<dbReference type="InterPro" id="IPR036267">
    <property type="entry name" value="RuvA_C_sf"/>
</dbReference>
<dbReference type="CDD" id="cd14332">
    <property type="entry name" value="UBA_RuvA_C"/>
    <property type="match status" value="1"/>
</dbReference>
<dbReference type="InterPro" id="IPR003583">
    <property type="entry name" value="Hlx-hairpin-Hlx_DNA-bd_motif"/>
</dbReference>
<dbReference type="GO" id="GO:0006310">
    <property type="term" value="P:DNA recombination"/>
    <property type="evidence" value="ECO:0007669"/>
    <property type="project" value="UniProtKB-UniRule"/>
</dbReference>
<comment type="caution">
    <text evidence="8">The sequence shown here is derived from an EMBL/GenBank/DDBJ whole genome shotgun (WGS) entry which is preliminary data.</text>
</comment>
<comment type="domain">
    <text evidence="6">Has three domains with a flexible linker between the domains II and III and assumes an 'L' shape. Domain III is highly mobile and contacts RuvB.</text>
</comment>
<keyword evidence="5 6" id="KW-0234">DNA repair</keyword>
<evidence type="ECO:0000256" key="3">
    <source>
        <dbReference type="ARBA" id="ARBA00023125"/>
    </source>
</evidence>
<dbReference type="SUPFAM" id="SSF50249">
    <property type="entry name" value="Nucleic acid-binding proteins"/>
    <property type="match status" value="1"/>
</dbReference>
<keyword evidence="2 6" id="KW-0227">DNA damage</keyword>
<keyword evidence="4 6" id="KW-0233">DNA recombination</keyword>
<dbReference type="GO" id="GO:0006281">
    <property type="term" value="P:DNA repair"/>
    <property type="evidence" value="ECO:0007669"/>
    <property type="project" value="UniProtKB-UniRule"/>
</dbReference>
<evidence type="ECO:0000313" key="9">
    <source>
        <dbReference type="Proteomes" id="UP001200537"/>
    </source>
</evidence>
<keyword evidence="1 6" id="KW-0963">Cytoplasm</keyword>
<accession>A0AAJ1BC39</accession>